<keyword evidence="9" id="KW-1185">Reference proteome</keyword>
<dbReference type="Proteomes" id="UP000315295">
    <property type="component" value="Unassembled WGS sequence"/>
</dbReference>
<organism evidence="8 9">
    <name type="scientific">Malus baccata</name>
    <name type="common">Siberian crab apple</name>
    <name type="synonym">Pyrus baccata</name>
    <dbReference type="NCBI Taxonomy" id="106549"/>
    <lineage>
        <taxon>Eukaryota</taxon>
        <taxon>Viridiplantae</taxon>
        <taxon>Streptophyta</taxon>
        <taxon>Embryophyta</taxon>
        <taxon>Tracheophyta</taxon>
        <taxon>Spermatophyta</taxon>
        <taxon>Magnoliopsida</taxon>
        <taxon>eudicotyledons</taxon>
        <taxon>Gunneridae</taxon>
        <taxon>Pentapetalae</taxon>
        <taxon>rosids</taxon>
        <taxon>fabids</taxon>
        <taxon>Rosales</taxon>
        <taxon>Rosaceae</taxon>
        <taxon>Amygdaloideae</taxon>
        <taxon>Maleae</taxon>
        <taxon>Malus</taxon>
    </lineage>
</organism>
<feature type="transmembrane region" description="Helical" evidence="6">
    <location>
        <begin position="310"/>
        <end position="329"/>
    </location>
</feature>
<dbReference type="InterPro" id="IPR030184">
    <property type="entry name" value="WAT1-related"/>
</dbReference>
<feature type="transmembrane region" description="Helical" evidence="6">
    <location>
        <begin position="99"/>
        <end position="122"/>
    </location>
</feature>
<proteinExistence type="inferred from homology"/>
<evidence type="ECO:0000256" key="5">
    <source>
        <dbReference type="ARBA" id="ARBA00023136"/>
    </source>
</evidence>
<evidence type="ECO:0000313" key="8">
    <source>
        <dbReference type="EMBL" id="TQE00085.1"/>
    </source>
</evidence>
<feature type="transmembrane region" description="Helical" evidence="6">
    <location>
        <begin position="71"/>
        <end position="93"/>
    </location>
</feature>
<feature type="transmembrane region" description="Helical" evidence="6">
    <location>
        <begin position="134"/>
        <end position="153"/>
    </location>
</feature>
<evidence type="ECO:0000256" key="4">
    <source>
        <dbReference type="ARBA" id="ARBA00022989"/>
    </source>
</evidence>
<feature type="transmembrane region" description="Helical" evidence="6">
    <location>
        <begin position="187"/>
        <end position="207"/>
    </location>
</feature>
<feature type="domain" description="EamA" evidence="7">
    <location>
        <begin position="9"/>
        <end position="143"/>
    </location>
</feature>
<reference evidence="8 9" key="1">
    <citation type="journal article" date="2019" name="G3 (Bethesda)">
        <title>Sequencing of a Wild Apple (Malus baccata) Genome Unravels the Differences Between Cultivated and Wild Apple Species Regarding Disease Resistance and Cold Tolerance.</title>
        <authorList>
            <person name="Chen X."/>
        </authorList>
    </citation>
    <scope>NUCLEOTIDE SEQUENCE [LARGE SCALE GENOMIC DNA]</scope>
    <source>
        <strain evidence="9">cv. Shandingzi</strain>
        <tissue evidence="8">Leaves</tissue>
    </source>
</reference>
<comment type="subcellular location">
    <subcellularLocation>
        <location evidence="1 6">Membrane</location>
        <topology evidence="1 6">Multi-pass membrane protein</topology>
    </subcellularLocation>
</comment>
<evidence type="ECO:0000256" key="3">
    <source>
        <dbReference type="ARBA" id="ARBA00022692"/>
    </source>
</evidence>
<feature type="transmembrane region" description="Helical" evidence="6">
    <location>
        <begin position="33"/>
        <end position="59"/>
    </location>
</feature>
<dbReference type="EMBL" id="VIEB01000223">
    <property type="protein sequence ID" value="TQE00085.1"/>
    <property type="molecule type" value="Genomic_DNA"/>
</dbReference>
<keyword evidence="3 6" id="KW-0812">Transmembrane</keyword>
<dbReference type="Pfam" id="PF00892">
    <property type="entry name" value="EamA"/>
    <property type="match status" value="2"/>
</dbReference>
<comment type="caution">
    <text evidence="8">The sequence shown here is derived from an EMBL/GenBank/DDBJ whole genome shotgun (WGS) entry which is preliminary data.</text>
</comment>
<feature type="transmembrane region" description="Helical" evidence="6">
    <location>
        <begin position="7"/>
        <end position="27"/>
    </location>
</feature>
<evidence type="ECO:0000259" key="7">
    <source>
        <dbReference type="Pfam" id="PF00892"/>
    </source>
</evidence>
<evidence type="ECO:0000313" key="9">
    <source>
        <dbReference type="Proteomes" id="UP000315295"/>
    </source>
</evidence>
<keyword evidence="4 6" id="KW-1133">Transmembrane helix</keyword>
<evidence type="ECO:0000256" key="2">
    <source>
        <dbReference type="ARBA" id="ARBA00007635"/>
    </source>
</evidence>
<feature type="transmembrane region" description="Helical" evidence="6">
    <location>
        <begin position="257"/>
        <end position="277"/>
    </location>
</feature>
<dbReference type="GO" id="GO:0016020">
    <property type="term" value="C:membrane"/>
    <property type="evidence" value="ECO:0007669"/>
    <property type="project" value="UniProtKB-SubCell"/>
</dbReference>
<keyword evidence="5 6" id="KW-0472">Membrane</keyword>
<dbReference type="GO" id="GO:0022857">
    <property type="term" value="F:transmembrane transporter activity"/>
    <property type="evidence" value="ECO:0007669"/>
    <property type="project" value="InterPro"/>
</dbReference>
<protein>
    <recommendedName>
        <fullName evidence="6">WAT1-related protein</fullName>
    </recommendedName>
</protein>
<name>A0A540MMT8_MALBA</name>
<feature type="domain" description="EamA" evidence="7">
    <location>
        <begin position="190"/>
        <end position="329"/>
    </location>
</feature>
<dbReference type="InterPro" id="IPR037185">
    <property type="entry name" value="EmrE-like"/>
</dbReference>
<accession>A0A540MMT8</accession>
<sequence length="398" mass="44019">MDCWGKWKFIIVMLVINLALAIVNILLKKTLDGGLGGLIIVTYRQSISAVFLTPIAFFLERKSRTELTSRILCHLFISALIGITFTHYLFLLGLQYTSATYSCAFINMVPVNTFLLALPFGLEKVNIKNKGIGIAKVLGALICIGGAVSLILYKGMPLTNQHSESTLQMQNHANTMAFSSAKKNDRWAVGSVFLASGCLLWSSWFLIQEKIGKSYPFQYSSTAILSFFGAIQSAILCFITQRHIVMSMWILKGKLEILSVVYAGVIGSGLCYVGMSWCVKQKGALFTAAFTPATQIFAVMLDFSFLHEQIYLGSVVGSVIVITGMYILLWGKSKDQKEMVIKQTQAADQDQECGPMPQGMPLDPLGFTSYVDLRIIYQLVDWALQECINAEVAAQDRI</sequence>
<comment type="similarity">
    <text evidence="2 6">Belongs to the drug/metabolite transporter (DMT) superfamily. Plant drug/metabolite exporter (P-DME) (TC 2.A.7.4) family.</text>
</comment>
<evidence type="ECO:0000256" key="6">
    <source>
        <dbReference type="RuleBase" id="RU363077"/>
    </source>
</evidence>
<dbReference type="AlphaFoldDB" id="A0A540MMT8"/>
<feature type="transmembrane region" description="Helical" evidence="6">
    <location>
        <begin position="219"/>
        <end position="245"/>
    </location>
</feature>
<evidence type="ECO:0000256" key="1">
    <source>
        <dbReference type="ARBA" id="ARBA00004141"/>
    </source>
</evidence>
<dbReference type="SUPFAM" id="SSF103481">
    <property type="entry name" value="Multidrug resistance efflux transporter EmrE"/>
    <property type="match status" value="2"/>
</dbReference>
<dbReference type="InterPro" id="IPR000620">
    <property type="entry name" value="EamA_dom"/>
</dbReference>
<gene>
    <name evidence="8" type="ORF">C1H46_014338</name>
</gene>
<dbReference type="PANTHER" id="PTHR31218">
    <property type="entry name" value="WAT1-RELATED PROTEIN"/>
    <property type="match status" value="1"/>
</dbReference>